<evidence type="ECO:0000313" key="2">
    <source>
        <dbReference type="EMBL" id="MCH1624089.1"/>
    </source>
</evidence>
<feature type="transmembrane region" description="Helical" evidence="1">
    <location>
        <begin position="31"/>
        <end position="50"/>
    </location>
</feature>
<reference evidence="2" key="1">
    <citation type="submission" date="2022-02" db="EMBL/GenBank/DDBJ databases">
        <title>Fredinandcohnia quinoae sp. nov. isolated from Chenopodium quinoa seeds.</title>
        <authorList>
            <person name="Saati-Santamaria Z."/>
            <person name="Flores-Felix J.D."/>
            <person name="Igual J.M."/>
            <person name="Velazquez E."/>
            <person name="Garcia-Fraile P."/>
            <person name="Martinez-Molina E."/>
        </authorList>
    </citation>
    <scope>NUCLEOTIDE SEQUENCE</scope>
    <source>
        <strain evidence="2">SECRCQ15</strain>
    </source>
</reference>
<evidence type="ECO:0000256" key="1">
    <source>
        <dbReference type="SAM" id="Phobius"/>
    </source>
</evidence>
<keyword evidence="1" id="KW-0472">Membrane</keyword>
<evidence type="ECO:0000313" key="3">
    <source>
        <dbReference type="Proteomes" id="UP001431131"/>
    </source>
</evidence>
<organism evidence="2 3">
    <name type="scientific">Fredinandcohnia quinoae</name>
    <dbReference type="NCBI Taxonomy" id="2918902"/>
    <lineage>
        <taxon>Bacteria</taxon>
        <taxon>Bacillati</taxon>
        <taxon>Bacillota</taxon>
        <taxon>Bacilli</taxon>
        <taxon>Bacillales</taxon>
        <taxon>Bacillaceae</taxon>
        <taxon>Fredinandcohnia</taxon>
    </lineage>
</organism>
<accession>A0AAW5DXQ5</accession>
<feature type="transmembrane region" description="Helical" evidence="1">
    <location>
        <begin position="6"/>
        <end position="24"/>
    </location>
</feature>
<dbReference type="Proteomes" id="UP001431131">
    <property type="component" value="Unassembled WGS sequence"/>
</dbReference>
<keyword evidence="1" id="KW-1133">Transmembrane helix</keyword>
<dbReference type="EMBL" id="JAKTTI010000002">
    <property type="protein sequence ID" value="MCH1624089.1"/>
    <property type="molecule type" value="Genomic_DNA"/>
</dbReference>
<dbReference type="AlphaFoldDB" id="A0AAW5DXQ5"/>
<name>A0AAW5DXQ5_9BACI</name>
<keyword evidence="3" id="KW-1185">Reference proteome</keyword>
<keyword evidence="1" id="KW-0812">Transmembrane</keyword>
<comment type="caution">
    <text evidence="2">The sequence shown here is derived from an EMBL/GenBank/DDBJ whole genome shotgun (WGS) entry which is preliminary data.</text>
</comment>
<sequence length="231" mass="26621">MAVFWPIMLFGGILLCLYFIQKNAHFNGLKIVLGLYGAILLISVIVYYALPNDRFIADNIPQTKINQEEQSGVFYDTLFSGSIEKLEDVDKINEWNFSYDHDELNIAPLDNLNLFTIFERKESDDGQIDIVYYATNTNVYGIDFSKITPLPKISLEDERINIFYNDENRNEFVISAFHNDFVLAQFKGGGVEDDFNYDYMERPLDSQAIYIKIPKNLKLTGSEYPNIVGED</sequence>
<dbReference type="RefSeq" id="WP_240252345.1">
    <property type="nucleotide sequence ID" value="NZ_JAKTTI010000002.1"/>
</dbReference>
<protein>
    <submittedName>
        <fullName evidence="2">Uncharacterized protein</fullName>
    </submittedName>
</protein>
<proteinExistence type="predicted"/>
<gene>
    <name evidence="2" type="ORF">MJG50_02010</name>
</gene>